<dbReference type="InterPro" id="IPR010445">
    <property type="entry name" value="LapA_dom"/>
</dbReference>
<evidence type="ECO:0000256" key="5">
    <source>
        <dbReference type="SAM" id="Phobius"/>
    </source>
</evidence>
<proteinExistence type="predicted"/>
<gene>
    <name evidence="7" type="ORF">PS2015_1630</name>
</gene>
<evidence type="ECO:0000256" key="2">
    <source>
        <dbReference type="ARBA" id="ARBA00022692"/>
    </source>
</evidence>
<accession>A0A0S2KD78</accession>
<feature type="transmembrane region" description="Helical" evidence="5">
    <location>
        <begin position="48"/>
        <end position="68"/>
    </location>
</feature>
<evidence type="ECO:0000256" key="1">
    <source>
        <dbReference type="ARBA" id="ARBA00022475"/>
    </source>
</evidence>
<keyword evidence="1" id="KW-1003">Cell membrane</keyword>
<dbReference type="Pfam" id="PF06305">
    <property type="entry name" value="LapA_dom"/>
    <property type="match status" value="1"/>
</dbReference>
<dbReference type="Proteomes" id="UP000065641">
    <property type="component" value="Chromosome"/>
</dbReference>
<evidence type="ECO:0000256" key="4">
    <source>
        <dbReference type="ARBA" id="ARBA00023136"/>
    </source>
</evidence>
<keyword evidence="8" id="KW-1185">Reference proteome</keyword>
<dbReference type="EMBL" id="CP013189">
    <property type="protein sequence ID" value="ALO46282.1"/>
    <property type="molecule type" value="Genomic_DNA"/>
</dbReference>
<dbReference type="AlphaFoldDB" id="A0A0S2KD78"/>
<organism evidence="7 8">
    <name type="scientific">Pseudohongiella spirulinae</name>
    <dbReference type="NCBI Taxonomy" id="1249552"/>
    <lineage>
        <taxon>Bacteria</taxon>
        <taxon>Pseudomonadati</taxon>
        <taxon>Pseudomonadota</taxon>
        <taxon>Gammaproteobacteria</taxon>
        <taxon>Pseudomonadales</taxon>
        <taxon>Pseudohongiellaceae</taxon>
        <taxon>Pseudohongiella</taxon>
    </lineage>
</organism>
<evidence type="ECO:0000313" key="7">
    <source>
        <dbReference type="EMBL" id="ALO46282.1"/>
    </source>
</evidence>
<evidence type="ECO:0000313" key="8">
    <source>
        <dbReference type="Proteomes" id="UP000065641"/>
    </source>
</evidence>
<protein>
    <recommendedName>
        <fullName evidence="6">Lipopolysaccharide assembly protein A domain-containing protein</fullName>
    </recommendedName>
</protein>
<keyword evidence="4 5" id="KW-0472">Membrane</keyword>
<keyword evidence="3 5" id="KW-1133">Transmembrane helix</keyword>
<reference evidence="7 8" key="1">
    <citation type="submission" date="2015-11" db="EMBL/GenBank/DDBJ databases">
        <authorList>
            <person name="Zhang Y."/>
            <person name="Guo Z."/>
        </authorList>
    </citation>
    <scope>NUCLEOTIDE SEQUENCE [LARGE SCALE GENOMIC DNA]</scope>
    <source>
        <strain evidence="7 8">KCTC 32221</strain>
    </source>
</reference>
<keyword evidence="2 5" id="KW-0812">Transmembrane</keyword>
<feature type="domain" description="Lipopolysaccharide assembly protein A" evidence="6">
    <location>
        <begin position="27"/>
        <end position="85"/>
    </location>
</feature>
<dbReference type="RefSeq" id="WP_058021735.1">
    <property type="nucleotide sequence ID" value="NZ_CP013189.1"/>
</dbReference>
<dbReference type="OrthoDB" id="9999754at2"/>
<sequence>MQGLKRWLTILLLLLIVLLSAGFSLWNTVPVPLSFGIVSFADRPLAVWVIAAFCLGGLCGLVLGAGVVRDVRLRLRIRRLEKELASRPRFPPAEREI</sequence>
<evidence type="ECO:0000259" key="6">
    <source>
        <dbReference type="Pfam" id="PF06305"/>
    </source>
</evidence>
<dbReference type="GO" id="GO:0005886">
    <property type="term" value="C:plasma membrane"/>
    <property type="evidence" value="ECO:0007669"/>
    <property type="project" value="InterPro"/>
</dbReference>
<name>A0A0S2KD78_9GAMM</name>
<dbReference type="STRING" id="1249552.PS2015_1630"/>
<evidence type="ECO:0000256" key="3">
    <source>
        <dbReference type="ARBA" id="ARBA00022989"/>
    </source>
</evidence>
<dbReference type="KEGG" id="pspi:PS2015_1630"/>